<reference evidence="1 2" key="1">
    <citation type="submission" date="2020-06" db="EMBL/GenBank/DDBJ databases">
        <authorList>
            <person name="Li R."/>
            <person name="Bekaert M."/>
        </authorList>
    </citation>
    <scope>NUCLEOTIDE SEQUENCE [LARGE SCALE GENOMIC DNA]</scope>
    <source>
        <strain evidence="2">wild</strain>
    </source>
</reference>
<evidence type="ECO:0000313" key="2">
    <source>
        <dbReference type="Proteomes" id="UP000507470"/>
    </source>
</evidence>
<protein>
    <recommendedName>
        <fullName evidence="3">TIR domain-containing protein</fullName>
    </recommendedName>
</protein>
<evidence type="ECO:0008006" key="3">
    <source>
        <dbReference type="Google" id="ProtNLM"/>
    </source>
</evidence>
<sequence>MYKDETDPKCLLCAKEEENIEHFILKCESLRIVRNAILQEITTTLNAMGIQFDELSTNEKLQHILDLTPIAKAKKLSPVSVVQIERLTRRLLYQLHIALSTKSLKDADSTLTQKDDEMNVTSVYGAEFNNNKGVSNEHQSFNLHEGVTVGIKGANCNTHGKIEKANTNDRPIVIHTVAVVIGNENIVTNTDSDPDIVILAHKVDECTVKVLKENIFEFFNGKNNIQIADFIIEEGVDQNFLDAVNRDMHTSKKVFLLLSKDFVTKTRPYISKMSSLKDLLYSNTSSVIPMYLEESISLPMGLMSAYCLHFYKRDPDYTRALEKLLEDVFEA</sequence>
<proteinExistence type="predicted"/>
<dbReference type="Proteomes" id="UP000507470">
    <property type="component" value="Unassembled WGS sequence"/>
</dbReference>
<dbReference type="InterPro" id="IPR035897">
    <property type="entry name" value="Toll_tir_struct_dom_sf"/>
</dbReference>
<evidence type="ECO:0000313" key="1">
    <source>
        <dbReference type="EMBL" id="CAC5373948.1"/>
    </source>
</evidence>
<gene>
    <name evidence="1" type="ORF">MCOR_11527</name>
</gene>
<dbReference type="AlphaFoldDB" id="A0A6J8AUH9"/>
<keyword evidence="2" id="KW-1185">Reference proteome</keyword>
<dbReference type="EMBL" id="CACVKT020001978">
    <property type="protein sequence ID" value="CAC5373948.1"/>
    <property type="molecule type" value="Genomic_DNA"/>
</dbReference>
<dbReference type="Gene3D" id="3.40.50.10140">
    <property type="entry name" value="Toll/interleukin-1 receptor homology (TIR) domain"/>
    <property type="match status" value="1"/>
</dbReference>
<name>A0A6J8AUH9_MYTCO</name>
<accession>A0A6J8AUH9</accession>
<organism evidence="1 2">
    <name type="scientific">Mytilus coruscus</name>
    <name type="common">Sea mussel</name>
    <dbReference type="NCBI Taxonomy" id="42192"/>
    <lineage>
        <taxon>Eukaryota</taxon>
        <taxon>Metazoa</taxon>
        <taxon>Spiralia</taxon>
        <taxon>Lophotrochozoa</taxon>
        <taxon>Mollusca</taxon>
        <taxon>Bivalvia</taxon>
        <taxon>Autobranchia</taxon>
        <taxon>Pteriomorphia</taxon>
        <taxon>Mytilida</taxon>
        <taxon>Mytiloidea</taxon>
        <taxon>Mytilidae</taxon>
        <taxon>Mytilinae</taxon>
        <taxon>Mytilus</taxon>
    </lineage>
</organism>